<gene>
    <name evidence="2" type="ORF">LSALG_LOCUS20821</name>
</gene>
<feature type="compositionally biased region" description="Basic and acidic residues" evidence="1">
    <location>
        <begin position="1"/>
        <end position="20"/>
    </location>
</feature>
<protein>
    <submittedName>
        <fullName evidence="2">Uncharacterized protein</fullName>
    </submittedName>
</protein>
<evidence type="ECO:0000256" key="1">
    <source>
        <dbReference type="SAM" id="MobiDB-lite"/>
    </source>
</evidence>
<accession>A0AA35YVM3</accession>
<feature type="region of interest" description="Disordered" evidence="1">
    <location>
        <begin position="132"/>
        <end position="156"/>
    </location>
</feature>
<reference evidence="2" key="1">
    <citation type="submission" date="2023-04" db="EMBL/GenBank/DDBJ databases">
        <authorList>
            <person name="Vijverberg K."/>
            <person name="Xiong W."/>
            <person name="Schranz E."/>
        </authorList>
    </citation>
    <scope>NUCLEOTIDE SEQUENCE</scope>
</reference>
<dbReference type="AlphaFoldDB" id="A0AA35YVM3"/>
<proteinExistence type="predicted"/>
<evidence type="ECO:0000313" key="2">
    <source>
        <dbReference type="EMBL" id="CAI9281106.1"/>
    </source>
</evidence>
<dbReference type="EMBL" id="OX465080">
    <property type="protein sequence ID" value="CAI9281106.1"/>
    <property type="molecule type" value="Genomic_DNA"/>
</dbReference>
<name>A0AA35YVM3_LACSI</name>
<feature type="region of interest" description="Disordered" evidence="1">
    <location>
        <begin position="1"/>
        <end position="25"/>
    </location>
</feature>
<keyword evidence="3" id="KW-1185">Reference proteome</keyword>
<organism evidence="2 3">
    <name type="scientific">Lactuca saligna</name>
    <name type="common">Willowleaf lettuce</name>
    <dbReference type="NCBI Taxonomy" id="75948"/>
    <lineage>
        <taxon>Eukaryota</taxon>
        <taxon>Viridiplantae</taxon>
        <taxon>Streptophyta</taxon>
        <taxon>Embryophyta</taxon>
        <taxon>Tracheophyta</taxon>
        <taxon>Spermatophyta</taxon>
        <taxon>Magnoliopsida</taxon>
        <taxon>eudicotyledons</taxon>
        <taxon>Gunneridae</taxon>
        <taxon>Pentapetalae</taxon>
        <taxon>asterids</taxon>
        <taxon>campanulids</taxon>
        <taxon>Asterales</taxon>
        <taxon>Asteraceae</taxon>
        <taxon>Cichorioideae</taxon>
        <taxon>Cichorieae</taxon>
        <taxon>Lactucinae</taxon>
        <taxon>Lactuca</taxon>
    </lineage>
</organism>
<dbReference type="Proteomes" id="UP001177003">
    <property type="component" value="Chromosome 4"/>
</dbReference>
<evidence type="ECO:0000313" key="3">
    <source>
        <dbReference type="Proteomes" id="UP001177003"/>
    </source>
</evidence>
<sequence>MDKQETREHTHEVTELDRKHNQGTVSARVVRVGNCPQKDDVNRIISTTIRVRDWQRLPPRRHLVNYLAKNRASKEKVMHKEAKPPIGDDQATKVEEWRKLKIILRKTTIPKIANHGSHTNTNAGELVGTSCRKTQTKKDQEEELVSMTWEPQIPNQ</sequence>